<evidence type="ECO:0000313" key="2">
    <source>
        <dbReference type="EMBL" id="CAH0719563.1"/>
    </source>
</evidence>
<feature type="coiled-coil region" evidence="1">
    <location>
        <begin position="303"/>
        <end position="330"/>
    </location>
</feature>
<gene>
    <name evidence="2" type="ORF">BINO364_LOCUS5884</name>
</gene>
<dbReference type="EMBL" id="OV170234">
    <property type="protein sequence ID" value="CAH0719563.1"/>
    <property type="molecule type" value="Genomic_DNA"/>
</dbReference>
<sequence>MGCITSTQRVDVTPKSPSWKDEVGKETVLAAITRLDQDIANSEKFCPAQRLMTVSAELESIQQEVKEFEETTRPLNSTDSYPKSMHQMFVSLDLYRRPILATENEDFVANVNRKEMRKIELMWLRTREKQLQCEKRVLHAQLLRIRSLYTQLQQLLDCIWSDGRRPGMQLEDALERVHALRNALASVSSRLRAAAEYAQSALKLLDSALPTWKLASIGKSGWERTSACADACKLFVHARCQERSARRVLAASAAPRAARALRLALDYAFTDTMHDYKYQRATETFLNFKEALIQLVQSIHQVLLNTLENLAVAEQELTESRSQLRATRINVIVKQGLADLRYDSAALDSLRNKIKC</sequence>
<organism evidence="2 3">
    <name type="scientific">Brenthis ino</name>
    <name type="common">lesser marbled fritillary</name>
    <dbReference type="NCBI Taxonomy" id="405034"/>
    <lineage>
        <taxon>Eukaryota</taxon>
        <taxon>Metazoa</taxon>
        <taxon>Ecdysozoa</taxon>
        <taxon>Arthropoda</taxon>
        <taxon>Hexapoda</taxon>
        <taxon>Insecta</taxon>
        <taxon>Pterygota</taxon>
        <taxon>Neoptera</taxon>
        <taxon>Endopterygota</taxon>
        <taxon>Lepidoptera</taxon>
        <taxon>Glossata</taxon>
        <taxon>Ditrysia</taxon>
        <taxon>Papilionoidea</taxon>
        <taxon>Nymphalidae</taxon>
        <taxon>Heliconiinae</taxon>
        <taxon>Argynnini</taxon>
        <taxon>Brenthis</taxon>
    </lineage>
</organism>
<evidence type="ECO:0000256" key="1">
    <source>
        <dbReference type="SAM" id="Coils"/>
    </source>
</evidence>
<feature type="non-terminal residue" evidence="2">
    <location>
        <position position="356"/>
    </location>
</feature>
<dbReference type="Proteomes" id="UP000838878">
    <property type="component" value="Chromosome 14"/>
</dbReference>
<dbReference type="OrthoDB" id="6432391at2759"/>
<protein>
    <submittedName>
        <fullName evidence="2">Uncharacterized protein</fullName>
    </submittedName>
</protein>
<dbReference type="PANTHER" id="PTHR21974">
    <property type="entry name" value="RE15880P"/>
    <property type="match status" value="1"/>
</dbReference>
<dbReference type="AlphaFoldDB" id="A0A8J9VBM9"/>
<keyword evidence="3" id="KW-1185">Reference proteome</keyword>
<accession>A0A8J9VBM9</accession>
<dbReference type="PANTHER" id="PTHR21974:SF2">
    <property type="entry name" value="RE15880P"/>
    <property type="match status" value="1"/>
</dbReference>
<keyword evidence="1" id="KW-0175">Coiled coil</keyword>
<reference evidence="2" key="1">
    <citation type="submission" date="2021-12" db="EMBL/GenBank/DDBJ databases">
        <authorList>
            <person name="Martin H S."/>
        </authorList>
    </citation>
    <scope>NUCLEOTIDE SEQUENCE</scope>
</reference>
<name>A0A8J9VBM9_9NEOP</name>
<dbReference type="GO" id="GO:0005929">
    <property type="term" value="C:cilium"/>
    <property type="evidence" value="ECO:0007669"/>
    <property type="project" value="TreeGrafter"/>
</dbReference>
<proteinExistence type="predicted"/>
<evidence type="ECO:0000313" key="3">
    <source>
        <dbReference type="Proteomes" id="UP000838878"/>
    </source>
</evidence>